<proteinExistence type="predicted"/>
<sequence length="98" mass="11419">MKQICKYASIIFLLCFVVFTALFVREKNVEIQKVDQLIKQTNIKSDSVHLEDREINDTPVDEPVNKSRKTVFTYQIIAFLSLILSVMCFVIFRMVKKG</sequence>
<protein>
    <submittedName>
        <fullName evidence="2">Uncharacterized protein</fullName>
    </submittedName>
</protein>
<reference evidence="2 3" key="1">
    <citation type="submission" date="2016-06" db="EMBL/GenBank/DDBJ databases">
        <title>First insights into the genetic diversity and population structure of in the Bacillus cereus group bacteria from diverse marine environments.</title>
        <authorList>
            <person name="Liu Y."/>
            <person name="Lai Q."/>
            <person name="Shao Z."/>
        </authorList>
    </citation>
    <scope>NUCLEOTIDE SEQUENCE [LARGE SCALE GENOMIC DNA]</scope>
    <source>
        <strain evidence="2 3">NH24A2</strain>
    </source>
</reference>
<accession>A0A1J9VBZ4</accession>
<evidence type="ECO:0000313" key="2">
    <source>
        <dbReference type="EMBL" id="OJD73991.1"/>
    </source>
</evidence>
<dbReference type="GeneID" id="87594550"/>
<evidence type="ECO:0000256" key="1">
    <source>
        <dbReference type="SAM" id="Phobius"/>
    </source>
</evidence>
<dbReference type="RefSeq" id="WP_071720501.1">
    <property type="nucleotide sequence ID" value="NZ_CBCSHB010000009.1"/>
</dbReference>
<gene>
    <name evidence="2" type="ORF">BAU28_18440</name>
</gene>
<organism evidence="2 3">
    <name type="scientific">Bacillus paramycoides</name>
    <dbReference type="NCBI Taxonomy" id="2026194"/>
    <lineage>
        <taxon>Bacteria</taxon>
        <taxon>Bacillati</taxon>
        <taxon>Bacillota</taxon>
        <taxon>Bacilli</taxon>
        <taxon>Bacillales</taxon>
        <taxon>Bacillaceae</taxon>
        <taxon>Bacillus</taxon>
        <taxon>Bacillus cereus group</taxon>
    </lineage>
</organism>
<feature type="transmembrane region" description="Helical" evidence="1">
    <location>
        <begin position="72"/>
        <end position="92"/>
    </location>
</feature>
<keyword evidence="1" id="KW-0812">Transmembrane</keyword>
<dbReference type="Proteomes" id="UP000182788">
    <property type="component" value="Unassembled WGS sequence"/>
</dbReference>
<dbReference type="AlphaFoldDB" id="A0A1J9VBZ4"/>
<feature type="transmembrane region" description="Helical" evidence="1">
    <location>
        <begin position="7"/>
        <end position="24"/>
    </location>
</feature>
<name>A0A1J9VBZ4_9BACI</name>
<keyword evidence="1" id="KW-1133">Transmembrane helix</keyword>
<comment type="caution">
    <text evidence="2">The sequence shown here is derived from an EMBL/GenBank/DDBJ whole genome shotgun (WGS) entry which is preliminary data.</text>
</comment>
<keyword evidence="1" id="KW-0472">Membrane</keyword>
<evidence type="ECO:0000313" key="3">
    <source>
        <dbReference type="Proteomes" id="UP000182788"/>
    </source>
</evidence>
<dbReference type="EMBL" id="MAOI01000121">
    <property type="protein sequence ID" value="OJD73991.1"/>
    <property type="molecule type" value="Genomic_DNA"/>
</dbReference>